<reference evidence="2" key="1">
    <citation type="submission" date="2017-02" db="UniProtKB">
        <authorList>
            <consortium name="WormBaseParasite"/>
        </authorList>
    </citation>
    <scope>IDENTIFICATION</scope>
</reference>
<dbReference type="Proteomes" id="UP000036681">
    <property type="component" value="Unplaced"/>
</dbReference>
<sequence length="72" mass="7554">MVSISSASIICLLSSSKSVHITMAARTTVVTMVIIKFLSMIPSSSSIVDGLIFSIRSTLSFIMVSSGVGCRP</sequence>
<organism evidence="1 2">
    <name type="scientific">Ascaris lumbricoides</name>
    <name type="common">Giant roundworm</name>
    <dbReference type="NCBI Taxonomy" id="6252"/>
    <lineage>
        <taxon>Eukaryota</taxon>
        <taxon>Metazoa</taxon>
        <taxon>Ecdysozoa</taxon>
        <taxon>Nematoda</taxon>
        <taxon>Chromadorea</taxon>
        <taxon>Rhabditida</taxon>
        <taxon>Spirurina</taxon>
        <taxon>Ascaridomorpha</taxon>
        <taxon>Ascaridoidea</taxon>
        <taxon>Ascarididae</taxon>
        <taxon>Ascaris</taxon>
    </lineage>
</organism>
<accession>A0A0M3HH28</accession>
<protein>
    <submittedName>
        <fullName evidence="2">Secreted protein</fullName>
    </submittedName>
</protein>
<dbReference type="WBParaSite" id="ALUE_0000082301-mRNA-1">
    <property type="protein sequence ID" value="ALUE_0000082301-mRNA-1"/>
    <property type="gene ID" value="ALUE_0000082301"/>
</dbReference>
<proteinExistence type="predicted"/>
<name>A0A0M3HH28_ASCLU</name>
<dbReference type="AlphaFoldDB" id="A0A0M3HH28"/>
<evidence type="ECO:0000313" key="2">
    <source>
        <dbReference type="WBParaSite" id="ALUE_0000082301-mRNA-1"/>
    </source>
</evidence>
<evidence type="ECO:0000313" key="1">
    <source>
        <dbReference type="Proteomes" id="UP000036681"/>
    </source>
</evidence>
<keyword evidence="1" id="KW-1185">Reference proteome</keyword>